<evidence type="ECO:0000256" key="6">
    <source>
        <dbReference type="SAM" id="Phobius"/>
    </source>
</evidence>
<feature type="transmembrane region" description="Helical" evidence="6">
    <location>
        <begin position="82"/>
        <end position="106"/>
    </location>
</feature>
<accession>A0A512PQ02</accession>
<organism evidence="8 9">
    <name type="scientific">Lentilactobacillus rapi</name>
    <dbReference type="NCBI Taxonomy" id="481723"/>
    <lineage>
        <taxon>Bacteria</taxon>
        <taxon>Bacillati</taxon>
        <taxon>Bacillota</taxon>
        <taxon>Bacilli</taxon>
        <taxon>Lactobacillales</taxon>
        <taxon>Lactobacillaceae</taxon>
        <taxon>Lentilactobacillus</taxon>
    </lineage>
</organism>
<evidence type="ECO:0000313" key="8">
    <source>
        <dbReference type="EMBL" id="GEP73270.1"/>
    </source>
</evidence>
<feature type="transmembrane region" description="Helical" evidence="6">
    <location>
        <begin position="42"/>
        <end position="61"/>
    </location>
</feature>
<keyword evidence="5 6" id="KW-0472">Membrane</keyword>
<keyword evidence="3 6" id="KW-0812">Transmembrane</keyword>
<evidence type="ECO:0000259" key="7">
    <source>
        <dbReference type="Pfam" id="PF04138"/>
    </source>
</evidence>
<evidence type="ECO:0000256" key="5">
    <source>
        <dbReference type="ARBA" id="ARBA00023136"/>
    </source>
</evidence>
<dbReference type="PANTHER" id="PTHR38459:SF5">
    <property type="entry name" value="CELL WALL TEICHOIC ACID GLYCOSYLATION PROTEIN GTCA"/>
    <property type="match status" value="1"/>
</dbReference>
<evidence type="ECO:0000256" key="1">
    <source>
        <dbReference type="ARBA" id="ARBA00004141"/>
    </source>
</evidence>
<evidence type="ECO:0000256" key="3">
    <source>
        <dbReference type="ARBA" id="ARBA00022692"/>
    </source>
</evidence>
<dbReference type="EMBL" id="BKAM01000061">
    <property type="protein sequence ID" value="GEP73270.1"/>
    <property type="molecule type" value="Genomic_DNA"/>
</dbReference>
<dbReference type="Proteomes" id="UP000321569">
    <property type="component" value="Unassembled WGS sequence"/>
</dbReference>
<name>A0A512PQ02_9LACO</name>
<protein>
    <submittedName>
        <fullName evidence="8">Membrane protein, GtrA family</fullName>
    </submittedName>
</protein>
<evidence type="ECO:0000313" key="9">
    <source>
        <dbReference type="Proteomes" id="UP000321569"/>
    </source>
</evidence>
<dbReference type="InterPro" id="IPR007267">
    <property type="entry name" value="GtrA_DPMS_TM"/>
</dbReference>
<proteinExistence type="inferred from homology"/>
<dbReference type="PANTHER" id="PTHR38459">
    <property type="entry name" value="PROPHAGE BACTOPRENOL-LINKED GLUCOSE TRANSLOCASE HOMOLOG"/>
    <property type="match status" value="1"/>
</dbReference>
<evidence type="ECO:0000256" key="2">
    <source>
        <dbReference type="ARBA" id="ARBA00009399"/>
    </source>
</evidence>
<dbReference type="GO" id="GO:0000271">
    <property type="term" value="P:polysaccharide biosynthetic process"/>
    <property type="evidence" value="ECO:0007669"/>
    <property type="project" value="InterPro"/>
</dbReference>
<dbReference type="AlphaFoldDB" id="A0A512PQ02"/>
<reference evidence="8 9" key="1">
    <citation type="submission" date="2019-07" db="EMBL/GenBank/DDBJ databases">
        <title>Whole genome shotgun sequence of Lactobacillus rapi NBRC 109618.</title>
        <authorList>
            <person name="Hosoyama A."/>
            <person name="Uohara A."/>
            <person name="Ohji S."/>
            <person name="Ichikawa N."/>
        </authorList>
    </citation>
    <scope>NUCLEOTIDE SEQUENCE [LARGE SCALE GENOMIC DNA]</scope>
    <source>
        <strain evidence="8 9">NBRC 109618</strain>
    </source>
</reference>
<feature type="transmembrane region" description="Helical" evidence="6">
    <location>
        <begin position="15"/>
        <end position="36"/>
    </location>
</feature>
<comment type="similarity">
    <text evidence="2">Belongs to the GtrA family.</text>
</comment>
<dbReference type="GO" id="GO:0005886">
    <property type="term" value="C:plasma membrane"/>
    <property type="evidence" value="ECO:0007669"/>
    <property type="project" value="TreeGrafter"/>
</dbReference>
<dbReference type="OrthoDB" id="361483at2"/>
<dbReference type="RefSeq" id="WP_054748568.1">
    <property type="nucleotide sequence ID" value="NZ_BKAM01000061.1"/>
</dbReference>
<keyword evidence="4 6" id="KW-1133">Transmembrane helix</keyword>
<comment type="caution">
    <text evidence="8">The sequence shown here is derived from an EMBL/GenBank/DDBJ whole genome shotgun (WGS) entry which is preliminary data.</text>
</comment>
<feature type="domain" description="GtrA/DPMS transmembrane" evidence="7">
    <location>
        <begin position="18"/>
        <end position="135"/>
    </location>
</feature>
<evidence type="ECO:0000256" key="4">
    <source>
        <dbReference type="ARBA" id="ARBA00022989"/>
    </source>
</evidence>
<comment type="subcellular location">
    <subcellularLocation>
        <location evidence="1">Membrane</location>
        <topology evidence="1">Multi-pass membrane protein</topology>
    </subcellularLocation>
</comment>
<dbReference type="Pfam" id="PF04138">
    <property type="entry name" value="GtrA_DPMS_TM"/>
    <property type="match status" value="1"/>
</dbReference>
<gene>
    <name evidence="8" type="ORF">LRA02_21380</name>
</gene>
<dbReference type="InterPro" id="IPR051401">
    <property type="entry name" value="GtrA_CellWall_Glycosyl"/>
</dbReference>
<sequence>MIEKFKLLYYKYEELIAYAFWGVATTVINVAVFWFLHQFTSWNYIINATIAWILSVLFSYLTNKAFVFHSPSKSLMGDLLEMVSFFSGRLATLFLEFLMLWIGITLMHQNQILVKIVENIIVIAINYFWSKWLVFRNSENHKSSSQ</sequence>
<dbReference type="STRING" id="1423795.FD12_GL002163"/>
<feature type="transmembrane region" description="Helical" evidence="6">
    <location>
        <begin position="112"/>
        <end position="129"/>
    </location>
</feature>